<dbReference type="Pfam" id="PF12689">
    <property type="entry name" value="Acid_PPase"/>
    <property type="match status" value="1"/>
</dbReference>
<dbReference type="NCBIfam" id="TIGR01685">
    <property type="entry name" value="MDP-1"/>
    <property type="match status" value="1"/>
</dbReference>
<name>A0A813R5U8_9BILA</name>
<protein>
    <recommendedName>
        <fullName evidence="3">Magnesium-dependent phosphatase 1</fullName>
    </recommendedName>
</protein>
<dbReference type="InterPro" id="IPR036412">
    <property type="entry name" value="HAD-like_sf"/>
</dbReference>
<dbReference type="Proteomes" id="UP000663879">
    <property type="component" value="Unassembled WGS sequence"/>
</dbReference>
<dbReference type="Gene3D" id="3.40.50.1000">
    <property type="entry name" value="HAD superfamily/HAD-like"/>
    <property type="match status" value="1"/>
</dbReference>
<organism evidence="1 2">
    <name type="scientific">Brachionus calyciflorus</name>
    <dbReference type="NCBI Taxonomy" id="104777"/>
    <lineage>
        <taxon>Eukaryota</taxon>
        <taxon>Metazoa</taxon>
        <taxon>Spiralia</taxon>
        <taxon>Gnathifera</taxon>
        <taxon>Rotifera</taxon>
        <taxon>Eurotatoria</taxon>
        <taxon>Monogononta</taxon>
        <taxon>Pseudotrocha</taxon>
        <taxon>Ploima</taxon>
        <taxon>Brachionidae</taxon>
        <taxon>Brachionus</taxon>
    </lineage>
</organism>
<reference evidence="1" key="1">
    <citation type="submission" date="2021-02" db="EMBL/GenBank/DDBJ databases">
        <authorList>
            <person name="Nowell W R."/>
        </authorList>
    </citation>
    <scope>NUCLEOTIDE SEQUENCE</scope>
    <source>
        <strain evidence="1">Ploen Becks lab</strain>
    </source>
</reference>
<dbReference type="AlphaFoldDB" id="A0A813R5U8"/>
<dbReference type="SUPFAM" id="SSF56784">
    <property type="entry name" value="HAD-like"/>
    <property type="match status" value="1"/>
</dbReference>
<dbReference type="InterPro" id="IPR010033">
    <property type="entry name" value="HAD_SF_ppase_IIIC"/>
</dbReference>
<comment type="caution">
    <text evidence="1">The sequence shown here is derived from an EMBL/GenBank/DDBJ whole genome shotgun (WGS) entry which is preliminary data.</text>
</comment>
<evidence type="ECO:0000313" key="2">
    <source>
        <dbReference type="Proteomes" id="UP000663879"/>
    </source>
</evidence>
<evidence type="ECO:0000313" key="1">
    <source>
        <dbReference type="EMBL" id="CAF0776918.1"/>
    </source>
</evidence>
<dbReference type="InterPro" id="IPR010036">
    <property type="entry name" value="MDP_1_eu_arc"/>
</dbReference>
<proteinExistence type="predicted"/>
<accession>A0A813R5U8</accession>
<sequence length="201" mass="23272">MSVLNSEKIESLPTKESKIIEKWNSLPHKPKCIVFDLDYTLWPFIVDHKVLPPFKKINHGTNGAKIFDFNWQEVKSNEDVSLILKTLKENCFKNGEFLCIASRATYEKCALNLIELFEWTQYLDSIQIYSGPKLKHMKQIQKELGIKNFGEVLFFDDSKLNIQTTNSLGVIGHQVTRHYGLTIEELINGLKKYNSNFSISR</sequence>
<dbReference type="GO" id="GO:0003993">
    <property type="term" value="F:acid phosphatase activity"/>
    <property type="evidence" value="ECO:0007669"/>
    <property type="project" value="TreeGrafter"/>
</dbReference>
<dbReference type="OrthoDB" id="2865258at2759"/>
<dbReference type="PANTHER" id="PTHR17901:SF14">
    <property type="entry name" value="MAGNESIUM-DEPENDENT PHOSPHATASE 1"/>
    <property type="match status" value="1"/>
</dbReference>
<dbReference type="EMBL" id="CAJNOC010000561">
    <property type="protein sequence ID" value="CAF0776918.1"/>
    <property type="molecule type" value="Genomic_DNA"/>
</dbReference>
<keyword evidence="2" id="KW-1185">Reference proteome</keyword>
<dbReference type="InterPro" id="IPR023214">
    <property type="entry name" value="HAD_sf"/>
</dbReference>
<gene>
    <name evidence="1" type="ORF">OXX778_LOCUS5250</name>
</gene>
<dbReference type="PANTHER" id="PTHR17901">
    <property type="entry name" value="MAGNESIUM-DEPENDENT PHOSPHATASE 1 MDP1"/>
    <property type="match status" value="1"/>
</dbReference>
<evidence type="ECO:0008006" key="3">
    <source>
        <dbReference type="Google" id="ProtNLM"/>
    </source>
</evidence>
<dbReference type="NCBIfam" id="TIGR01681">
    <property type="entry name" value="HAD-SF-IIIC"/>
    <property type="match status" value="1"/>
</dbReference>